<dbReference type="EMBL" id="CAUJNA010000548">
    <property type="protein sequence ID" value="CAJ1378508.1"/>
    <property type="molecule type" value="Genomic_DNA"/>
</dbReference>
<name>A0AA36MSF6_9DINO</name>
<keyword evidence="3" id="KW-1185">Reference proteome</keyword>
<evidence type="ECO:0008006" key="4">
    <source>
        <dbReference type="Google" id="ProtNLM"/>
    </source>
</evidence>
<sequence length="192" mass="20559">MRALALASVVHLAAAQAGVWEALEEECDQGLGLMQVKSGFQEVEAEESNSLWQGVRETGTTCMFSNCPDRLGSECHHWRCVCLKGFRYHPAGDGTCVSEGSGRARQFTNSTCFLASCPSKYGLTRCVGHECLCLEGYELQGGVCTKTAHSSDRSFGRGASSKSCKDHTRCAELDLKGDCCPNPVGAMLGCCA</sequence>
<reference evidence="2" key="1">
    <citation type="submission" date="2023-08" db="EMBL/GenBank/DDBJ databases">
        <authorList>
            <person name="Chen Y."/>
            <person name="Shah S."/>
            <person name="Dougan E. K."/>
            <person name="Thang M."/>
            <person name="Chan C."/>
        </authorList>
    </citation>
    <scope>NUCLEOTIDE SEQUENCE</scope>
</reference>
<protein>
    <recommendedName>
        <fullName evidence="4">EB domain-containing protein</fullName>
    </recommendedName>
</protein>
<feature type="signal peptide" evidence="1">
    <location>
        <begin position="1"/>
        <end position="15"/>
    </location>
</feature>
<feature type="chain" id="PRO_5041220383" description="EB domain-containing protein" evidence="1">
    <location>
        <begin position="16"/>
        <end position="192"/>
    </location>
</feature>
<dbReference type="Proteomes" id="UP001178507">
    <property type="component" value="Unassembled WGS sequence"/>
</dbReference>
<dbReference type="AlphaFoldDB" id="A0AA36MSF6"/>
<evidence type="ECO:0000313" key="2">
    <source>
        <dbReference type="EMBL" id="CAJ1378508.1"/>
    </source>
</evidence>
<proteinExistence type="predicted"/>
<keyword evidence="1" id="KW-0732">Signal</keyword>
<organism evidence="2 3">
    <name type="scientific">Effrenium voratum</name>
    <dbReference type="NCBI Taxonomy" id="2562239"/>
    <lineage>
        <taxon>Eukaryota</taxon>
        <taxon>Sar</taxon>
        <taxon>Alveolata</taxon>
        <taxon>Dinophyceae</taxon>
        <taxon>Suessiales</taxon>
        <taxon>Symbiodiniaceae</taxon>
        <taxon>Effrenium</taxon>
    </lineage>
</organism>
<gene>
    <name evidence="2" type="ORF">EVOR1521_LOCUS7031</name>
</gene>
<evidence type="ECO:0000313" key="3">
    <source>
        <dbReference type="Proteomes" id="UP001178507"/>
    </source>
</evidence>
<accession>A0AA36MSF6</accession>
<comment type="caution">
    <text evidence="2">The sequence shown here is derived from an EMBL/GenBank/DDBJ whole genome shotgun (WGS) entry which is preliminary data.</text>
</comment>
<evidence type="ECO:0000256" key="1">
    <source>
        <dbReference type="SAM" id="SignalP"/>
    </source>
</evidence>